<dbReference type="InterPro" id="IPR011008">
    <property type="entry name" value="Dimeric_a/b-barrel"/>
</dbReference>
<dbReference type="PANTHER" id="PTHR30154:SF34">
    <property type="entry name" value="TRANSCRIPTIONAL REGULATOR AZLB"/>
    <property type="match status" value="1"/>
</dbReference>
<keyword evidence="3" id="KW-0804">Transcription</keyword>
<dbReference type="InterPro" id="IPR000485">
    <property type="entry name" value="AsnC-type_HTH_dom"/>
</dbReference>
<dbReference type="SUPFAM" id="SSF54909">
    <property type="entry name" value="Dimeric alpha+beta barrel"/>
    <property type="match status" value="2"/>
</dbReference>
<gene>
    <name evidence="5" type="ORF">AB0E89_20600</name>
</gene>
<evidence type="ECO:0000313" key="6">
    <source>
        <dbReference type="Proteomes" id="UP001550739"/>
    </source>
</evidence>
<dbReference type="Pfam" id="PF01037">
    <property type="entry name" value="AsnC_trans_reg"/>
    <property type="match status" value="1"/>
</dbReference>
<dbReference type="Pfam" id="PF13404">
    <property type="entry name" value="HTH_AsnC-type"/>
    <property type="match status" value="1"/>
</dbReference>
<evidence type="ECO:0000313" key="5">
    <source>
        <dbReference type="EMBL" id="MEU3782919.1"/>
    </source>
</evidence>
<name>A0ABV2ZK43_9ACTN</name>
<evidence type="ECO:0000259" key="4">
    <source>
        <dbReference type="PROSITE" id="PS50956"/>
    </source>
</evidence>
<proteinExistence type="predicted"/>
<dbReference type="Gene3D" id="1.10.10.10">
    <property type="entry name" value="Winged helix-like DNA-binding domain superfamily/Winged helix DNA-binding domain"/>
    <property type="match status" value="2"/>
</dbReference>
<keyword evidence="2" id="KW-0238">DNA-binding</keyword>
<evidence type="ECO:0000256" key="1">
    <source>
        <dbReference type="ARBA" id="ARBA00023015"/>
    </source>
</evidence>
<comment type="caution">
    <text evidence="5">The sequence shown here is derived from an EMBL/GenBank/DDBJ whole genome shotgun (WGS) entry which is preliminary data.</text>
</comment>
<dbReference type="RefSeq" id="WP_334574293.1">
    <property type="nucleotide sequence ID" value="NZ_JBEZVE010000010.1"/>
</dbReference>
<dbReference type="InterPro" id="IPR019888">
    <property type="entry name" value="Tscrpt_reg_AsnC-like"/>
</dbReference>
<dbReference type="SMART" id="SM00344">
    <property type="entry name" value="HTH_ASNC"/>
    <property type="match status" value="2"/>
</dbReference>
<dbReference type="Pfam" id="PF13412">
    <property type="entry name" value="HTH_24"/>
    <property type="match status" value="1"/>
</dbReference>
<reference evidence="5 6" key="1">
    <citation type="submission" date="2024-06" db="EMBL/GenBank/DDBJ databases">
        <title>The Natural Products Discovery Center: Release of the First 8490 Sequenced Strains for Exploring Actinobacteria Biosynthetic Diversity.</title>
        <authorList>
            <person name="Kalkreuter E."/>
            <person name="Kautsar S.A."/>
            <person name="Yang D."/>
            <person name="Bader C.D."/>
            <person name="Teijaro C.N."/>
            <person name="Fluegel L."/>
            <person name="Davis C.M."/>
            <person name="Simpson J.R."/>
            <person name="Lauterbach L."/>
            <person name="Steele A.D."/>
            <person name="Gui C."/>
            <person name="Meng S."/>
            <person name="Li G."/>
            <person name="Viehrig K."/>
            <person name="Ye F."/>
            <person name="Su P."/>
            <person name="Kiefer A.F."/>
            <person name="Nichols A."/>
            <person name="Cepeda A.J."/>
            <person name="Yan W."/>
            <person name="Fan B."/>
            <person name="Jiang Y."/>
            <person name="Adhikari A."/>
            <person name="Zheng C.-J."/>
            <person name="Schuster L."/>
            <person name="Cowan T.M."/>
            <person name="Smanski M.J."/>
            <person name="Chevrette M.G."/>
            <person name="De Carvalho L.P.S."/>
            <person name="Shen B."/>
        </authorList>
    </citation>
    <scope>NUCLEOTIDE SEQUENCE [LARGE SCALE GENOMIC DNA]</scope>
    <source>
        <strain evidence="5 6">NPDC033843</strain>
    </source>
</reference>
<evidence type="ECO:0000256" key="2">
    <source>
        <dbReference type="ARBA" id="ARBA00023125"/>
    </source>
</evidence>
<dbReference type="PRINTS" id="PR00033">
    <property type="entry name" value="HTHASNC"/>
</dbReference>
<organism evidence="5 6">
    <name type="scientific">Streptomyces sp. 900129855</name>
    <dbReference type="NCBI Taxonomy" id="3155129"/>
    <lineage>
        <taxon>Bacteria</taxon>
        <taxon>Bacillati</taxon>
        <taxon>Actinomycetota</taxon>
        <taxon>Actinomycetes</taxon>
        <taxon>Kitasatosporales</taxon>
        <taxon>Streptomycetaceae</taxon>
        <taxon>Streptomyces</taxon>
    </lineage>
</organism>
<evidence type="ECO:0000256" key="3">
    <source>
        <dbReference type="ARBA" id="ARBA00023163"/>
    </source>
</evidence>
<dbReference type="InterPro" id="IPR019887">
    <property type="entry name" value="Tscrpt_reg_AsnC/Lrp_C"/>
</dbReference>
<dbReference type="InterPro" id="IPR036390">
    <property type="entry name" value="WH_DNA-bd_sf"/>
</dbReference>
<dbReference type="PROSITE" id="PS50956">
    <property type="entry name" value="HTH_ASNC_2"/>
    <property type="match status" value="2"/>
</dbReference>
<protein>
    <submittedName>
        <fullName evidence="5">Lrp/AsnC family transcriptional regulator</fullName>
    </submittedName>
</protein>
<keyword evidence="1" id="KW-0805">Transcription regulation</keyword>
<sequence>MEFPPLDPLDLQLLQALQLDGRAPFSRIAAVLGVSDQTVARRYRRLHKTVGVRVLGMTDETRLGRQSWLVRLHCTPDVAEQLADALAKRPDTLYVTLTSGGTEIVCGMRPRSRKERDELLFGRLQRTRQVVTVSAHCLLHSFYGGSLGWLSKSNALTPDQQAALCPPSPQPFEGTVTLDAADEALLAVLRRDGRATLTDLQKTTGQSESAVKRRLDSLRSAGVLYFDVQYDHESLGQDVNAMLWLTVAPRALADVGRTVAEHPEVQFASAVTGRANIVISARFRSSDHLYAYLSERIGALDGVQSVETALALRQVKQLTYEPNR</sequence>
<dbReference type="PANTHER" id="PTHR30154">
    <property type="entry name" value="LEUCINE-RESPONSIVE REGULATORY PROTEIN"/>
    <property type="match status" value="1"/>
</dbReference>
<dbReference type="Proteomes" id="UP001550739">
    <property type="component" value="Unassembled WGS sequence"/>
</dbReference>
<dbReference type="EMBL" id="JBEZVE010000010">
    <property type="protein sequence ID" value="MEU3782919.1"/>
    <property type="molecule type" value="Genomic_DNA"/>
</dbReference>
<keyword evidence="6" id="KW-1185">Reference proteome</keyword>
<dbReference type="SUPFAM" id="SSF46785">
    <property type="entry name" value="Winged helix' DNA-binding domain"/>
    <property type="match status" value="2"/>
</dbReference>
<accession>A0ABV2ZK43</accession>
<feature type="domain" description="HTH asnC-type" evidence="4">
    <location>
        <begin position="178"/>
        <end position="238"/>
    </location>
</feature>
<dbReference type="Gene3D" id="3.30.70.920">
    <property type="match status" value="1"/>
</dbReference>
<dbReference type="InterPro" id="IPR036388">
    <property type="entry name" value="WH-like_DNA-bd_sf"/>
</dbReference>
<feature type="domain" description="HTH asnC-type" evidence="4">
    <location>
        <begin position="6"/>
        <end position="66"/>
    </location>
</feature>